<comment type="caution">
    <text evidence="2">The sequence shown here is derived from an EMBL/GenBank/DDBJ whole genome shotgun (WGS) entry which is preliminary data.</text>
</comment>
<proteinExistence type="predicted"/>
<dbReference type="InterPro" id="IPR013235">
    <property type="entry name" value="PPP_dom"/>
</dbReference>
<evidence type="ECO:0000259" key="1">
    <source>
        <dbReference type="Pfam" id="PF08321"/>
    </source>
</evidence>
<protein>
    <recommendedName>
        <fullName evidence="1">PPP domain-containing protein</fullName>
    </recommendedName>
</protein>
<evidence type="ECO:0000313" key="3">
    <source>
        <dbReference type="Proteomes" id="UP000676336"/>
    </source>
</evidence>
<dbReference type="AlphaFoldDB" id="A0A8S3IAI7"/>
<accession>A0A8S3IAI7</accession>
<organism evidence="2 3">
    <name type="scientific">Rotaria magnacalcarata</name>
    <dbReference type="NCBI Taxonomy" id="392030"/>
    <lineage>
        <taxon>Eukaryota</taxon>
        <taxon>Metazoa</taxon>
        <taxon>Spiralia</taxon>
        <taxon>Gnathifera</taxon>
        <taxon>Rotifera</taxon>
        <taxon>Eurotatoria</taxon>
        <taxon>Bdelloidea</taxon>
        <taxon>Philodinida</taxon>
        <taxon>Philodinidae</taxon>
        <taxon>Rotaria</taxon>
    </lineage>
</organism>
<dbReference type="Proteomes" id="UP000676336">
    <property type="component" value="Unassembled WGS sequence"/>
</dbReference>
<name>A0A8S3IAI7_9BILA</name>
<dbReference type="Pfam" id="PF08321">
    <property type="entry name" value="PPP5"/>
    <property type="match status" value="1"/>
</dbReference>
<feature type="domain" description="PPP" evidence="1">
    <location>
        <begin position="72"/>
        <end position="117"/>
    </location>
</feature>
<dbReference type="PROSITE" id="PS50096">
    <property type="entry name" value="IQ"/>
    <property type="match status" value="1"/>
</dbReference>
<dbReference type="EMBL" id="CAJOBI010329847">
    <property type="protein sequence ID" value="CAF5196844.1"/>
    <property type="molecule type" value="Genomic_DNA"/>
</dbReference>
<sequence>DESASKIQSSFRNHQARLKLKNQVVWQLHEKLEYSSEQTQAKLKDMFEKLLKESDSLSPSVAKLLKKARLSVEERELLRSTNPDSITVEANYRGPRIEGSITRQTFVDLIEAFQHGQVSKTNHSTSAAEYL</sequence>
<reference evidence="2" key="1">
    <citation type="submission" date="2021-02" db="EMBL/GenBank/DDBJ databases">
        <authorList>
            <person name="Nowell W R."/>
        </authorList>
    </citation>
    <scope>NUCLEOTIDE SEQUENCE</scope>
</reference>
<gene>
    <name evidence="2" type="ORF">SMN809_LOCUS74299</name>
</gene>
<feature type="non-terminal residue" evidence="2">
    <location>
        <position position="131"/>
    </location>
</feature>
<evidence type="ECO:0000313" key="2">
    <source>
        <dbReference type="EMBL" id="CAF5196844.1"/>
    </source>
</evidence>
<feature type="non-terminal residue" evidence="2">
    <location>
        <position position="1"/>
    </location>
</feature>